<dbReference type="AlphaFoldDB" id="A0A2P2R4K2"/>
<organism evidence="2">
    <name type="scientific">Rhizophora mucronata</name>
    <name type="common">Asiatic mangrove</name>
    <dbReference type="NCBI Taxonomy" id="61149"/>
    <lineage>
        <taxon>Eukaryota</taxon>
        <taxon>Viridiplantae</taxon>
        <taxon>Streptophyta</taxon>
        <taxon>Embryophyta</taxon>
        <taxon>Tracheophyta</taxon>
        <taxon>Spermatophyta</taxon>
        <taxon>Magnoliopsida</taxon>
        <taxon>eudicotyledons</taxon>
        <taxon>Gunneridae</taxon>
        <taxon>Pentapetalae</taxon>
        <taxon>rosids</taxon>
        <taxon>fabids</taxon>
        <taxon>Malpighiales</taxon>
        <taxon>Rhizophoraceae</taxon>
        <taxon>Rhizophora</taxon>
    </lineage>
</organism>
<keyword evidence="1" id="KW-0472">Membrane</keyword>
<evidence type="ECO:0000256" key="1">
    <source>
        <dbReference type="SAM" id="Phobius"/>
    </source>
</evidence>
<proteinExistence type="predicted"/>
<reference evidence="2" key="1">
    <citation type="submission" date="2018-02" db="EMBL/GenBank/DDBJ databases">
        <title>Rhizophora mucronata_Transcriptome.</title>
        <authorList>
            <person name="Meera S.P."/>
            <person name="Sreeshan A."/>
            <person name="Augustine A."/>
        </authorList>
    </citation>
    <scope>NUCLEOTIDE SEQUENCE</scope>
    <source>
        <tissue evidence="2">Leaf</tissue>
    </source>
</reference>
<name>A0A2P2R4K2_RHIMU</name>
<protein>
    <submittedName>
        <fullName evidence="2">Uncharacterized protein</fullName>
    </submittedName>
</protein>
<accession>A0A2P2R4K2</accession>
<evidence type="ECO:0000313" key="2">
    <source>
        <dbReference type="EMBL" id="MBX74128.1"/>
    </source>
</evidence>
<sequence length="42" mass="4834">MLLYKVLVLASRKLFVFTSSFHFTLDFLCVSVLTILELPAQE</sequence>
<keyword evidence="1" id="KW-1133">Transmembrane helix</keyword>
<keyword evidence="1" id="KW-0812">Transmembrane</keyword>
<feature type="transmembrane region" description="Helical" evidence="1">
    <location>
        <begin position="14"/>
        <end position="36"/>
    </location>
</feature>
<dbReference type="EMBL" id="GGEC01093644">
    <property type="protein sequence ID" value="MBX74128.1"/>
    <property type="molecule type" value="Transcribed_RNA"/>
</dbReference>